<dbReference type="GO" id="GO:0015631">
    <property type="term" value="F:tubulin binding"/>
    <property type="evidence" value="ECO:0007669"/>
    <property type="project" value="TreeGrafter"/>
</dbReference>
<dbReference type="EMBL" id="JAQMWT010000362">
    <property type="protein sequence ID" value="KAJ8603023.1"/>
    <property type="molecule type" value="Genomic_DNA"/>
</dbReference>
<evidence type="ECO:0000256" key="2">
    <source>
        <dbReference type="ARBA" id="ARBA00022741"/>
    </source>
</evidence>
<evidence type="ECO:0000256" key="3">
    <source>
        <dbReference type="ARBA" id="ARBA00022840"/>
    </source>
</evidence>
<dbReference type="InterPro" id="IPR004344">
    <property type="entry name" value="TTL/TTLL_fam"/>
</dbReference>
<dbReference type="GO" id="GO:0036064">
    <property type="term" value="C:ciliary basal body"/>
    <property type="evidence" value="ECO:0007669"/>
    <property type="project" value="TreeGrafter"/>
</dbReference>
<protein>
    <submittedName>
        <fullName evidence="5">Uncharacterized protein</fullName>
    </submittedName>
</protein>
<dbReference type="Proteomes" id="UP001230188">
    <property type="component" value="Unassembled WGS sequence"/>
</dbReference>
<dbReference type="PANTHER" id="PTHR12241">
    <property type="entry name" value="TUBULIN POLYGLUTAMYLASE"/>
    <property type="match status" value="1"/>
</dbReference>
<dbReference type="Gene3D" id="3.30.470.20">
    <property type="entry name" value="ATP-grasp fold, B domain"/>
    <property type="match status" value="1"/>
</dbReference>
<keyword evidence="4" id="KW-0472">Membrane</keyword>
<dbReference type="GO" id="GO:0000226">
    <property type="term" value="P:microtubule cytoskeleton organization"/>
    <property type="evidence" value="ECO:0007669"/>
    <property type="project" value="TreeGrafter"/>
</dbReference>
<keyword evidence="2" id="KW-0547">Nucleotide-binding</keyword>
<accession>A0AAD7UDB6</accession>
<dbReference type="GO" id="GO:0005524">
    <property type="term" value="F:ATP binding"/>
    <property type="evidence" value="ECO:0007669"/>
    <property type="project" value="UniProtKB-KW"/>
</dbReference>
<dbReference type="GO" id="GO:0070740">
    <property type="term" value="F:tubulin-glutamic acid ligase activity"/>
    <property type="evidence" value="ECO:0007669"/>
    <property type="project" value="TreeGrafter"/>
</dbReference>
<reference evidence="5" key="1">
    <citation type="submission" date="2023-01" db="EMBL/GenBank/DDBJ databases">
        <title>Metagenome sequencing of chrysophaentin producing Chrysophaeum taylorii.</title>
        <authorList>
            <person name="Davison J."/>
            <person name="Bewley C."/>
        </authorList>
    </citation>
    <scope>NUCLEOTIDE SEQUENCE</scope>
    <source>
        <strain evidence="5">NIES-1699</strain>
    </source>
</reference>
<proteinExistence type="predicted"/>
<evidence type="ECO:0000256" key="1">
    <source>
        <dbReference type="ARBA" id="ARBA00022598"/>
    </source>
</evidence>
<feature type="transmembrane region" description="Helical" evidence="4">
    <location>
        <begin position="12"/>
        <end position="31"/>
    </location>
</feature>
<dbReference type="Pfam" id="PF03133">
    <property type="entry name" value="TTL"/>
    <property type="match status" value="1"/>
</dbReference>
<keyword evidence="4" id="KW-0812">Transmembrane</keyword>
<keyword evidence="3" id="KW-0067">ATP-binding</keyword>
<evidence type="ECO:0000313" key="6">
    <source>
        <dbReference type="Proteomes" id="UP001230188"/>
    </source>
</evidence>
<evidence type="ECO:0000313" key="5">
    <source>
        <dbReference type="EMBL" id="KAJ8603023.1"/>
    </source>
</evidence>
<keyword evidence="6" id="KW-1185">Reference proteome</keyword>
<organism evidence="5 6">
    <name type="scientific">Chrysophaeum taylorii</name>
    <dbReference type="NCBI Taxonomy" id="2483200"/>
    <lineage>
        <taxon>Eukaryota</taxon>
        <taxon>Sar</taxon>
        <taxon>Stramenopiles</taxon>
        <taxon>Ochrophyta</taxon>
        <taxon>Pelagophyceae</taxon>
        <taxon>Pelagomonadales</taxon>
        <taxon>Pelagomonadaceae</taxon>
        <taxon>Chrysophaeum</taxon>
    </lineage>
</organism>
<sequence>MSAAGANNKGNARRWIGAVVVIGLVALYSRLLSRVGKEAVLVETVEETQQAMRADFERQEPAAAVGVVAPKDEPDQIMAKWAPLLELLSSANATFRELGQVVDISSGRWAAARQHAALEAMGLPRGIKKDVDMRSMRRKSRSAAIAAQMAFENQLPRLTESNRKDFTGFAAEELQELRLCNATSPSTTGVDFYFGEQFESKHAPPATWAYHFSPAFREGAAIGAMPGIMQTFGTKESYANIFAICDAYKLVSDPRVELCDDSLLYTFNVDADEQPRHIQRRYYSILEPRHVRHFERVYESVSALSARYRGQLWWIIKPQSDSFFSRGMHLSKLEFMPSKVAFVRWVNVSIVSTACLRHYNPETCSRRKVSFQRYLHTPATVYGRKFDMRAWVLVTSINPLRVFMMRHAYPKIASEAFSRAHSDMDKQCMHIKMLVPDESCDATLEDFIGVFAKKGYPKSTATQTFFDALRFPGLSVFNNRDKKPENLAALAEHVWATKVWPALEAAIIKILMLVRPQLLAAEREARDAGGGGSSSSSKKYRRFALLSPDVAVDDRGRPSVIEINTNGHLMGQHDEQGGFDNLFHDEGYVQAMFEVLGANDYPRRRAYEGKLDAAIERYCAEEERCGDDNEIIEAMRQAVHEEAHSGPHWYRVYPPIKCRSLGCEEYEGEAAWWPEQARVSRSQRASFGETHLDAAVRSFLETVDTSEIHGIPLVPGHGRWPPRLRFPYEGTT</sequence>
<keyword evidence="1" id="KW-0436">Ligase</keyword>
<dbReference type="AlphaFoldDB" id="A0AAD7UDB6"/>
<evidence type="ECO:0000256" key="4">
    <source>
        <dbReference type="SAM" id="Phobius"/>
    </source>
</evidence>
<comment type="caution">
    <text evidence="5">The sequence shown here is derived from an EMBL/GenBank/DDBJ whole genome shotgun (WGS) entry which is preliminary data.</text>
</comment>
<name>A0AAD7UDB6_9STRA</name>
<gene>
    <name evidence="5" type="ORF">CTAYLR_001572</name>
</gene>
<keyword evidence="4" id="KW-1133">Transmembrane helix</keyword>